<keyword evidence="3" id="KW-1185">Reference proteome</keyword>
<feature type="region of interest" description="Disordered" evidence="1">
    <location>
        <begin position="1"/>
        <end position="38"/>
    </location>
</feature>
<name>A0A2I0VA15_9ASPA</name>
<evidence type="ECO:0000313" key="3">
    <source>
        <dbReference type="Proteomes" id="UP000233837"/>
    </source>
</evidence>
<dbReference type="EMBL" id="KZ503977">
    <property type="protein sequence ID" value="PKU60249.1"/>
    <property type="molecule type" value="Genomic_DNA"/>
</dbReference>
<evidence type="ECO:0000256" key="1">
    <source>
        <dbReference type="SAM" id="MobiDB-lite"/>
    </source>
</evidence>
<sequence>MECGREDSSGIEHEASDGEAIATSFDHEAMLDDAAGSEGLELADAARLDHEMGKSTNSSQNSRSTSIIWPMRTAACEMKLPFHGLPSRELSAQFHEHVSESI</sequence>
<organism evidence="2 3">
    <name type="scientific">Dendrobium catenatum</name>
    <dbReference type="NCBI Taxonomy" id="906689"/>
    <lineage>
        <taxon>Eukaryota</taxon>
        <taxon>Viridiplantae</taxon>
        <taxon>Streptophyta</taxon>
        <taxon>Embryophyta</taxon>
        <taxon>Tracheophyta</taxon>
        <taxon>Spermatophyta</taxon>
        <taxon>Magnoliopsida</taxon>
        <taxon>Liliopsida</taxon>
        <taxon>Asparagales</taxon>
        <taxon>Orchidaceae</taxon>
        <taxon>Epidendroideae</taxon>
        <taxon>Malaxideae</taxon>
        <taxon>Dendrobiinae</taxon>
        <taxon>Dendrobium</taxon>
    </lineage>
</organism>
<proteinExistence type="predicted"/>
<dbReference type="AlphaFoldDB" id="A0A2I0VA15"/>
<dbReference type="Proteomes" id="UP000233837">
    <property type="component" value="Unassembled WGS sequence"/>
</dbReference>
<gene>
    <name evidence="2" type="ORF">MA16_Dca024111</name>
</gene>
<reference evidence="2 3" key="1">
    <citation type="journal article" date="2016" name="Sci. Rep.">
        <title>The Dendrobium catenatum Lindl. genome sequence provides insights into polysaccharide synthase, floral development and adaptive evolution.</title>
        <authorList>
            <person name="Zhang G.Q."/>
            <person name="Xu Q."/>
            <person name="Bian C."/>
            <person name="Tsai W.C."/>
            <person name="Yeh C.M."/>
            <person name="Liu K.W."/>
            <person name="Yoshida K."/>
            <person name="Zhang L.S."/>
            <person name="Chang S.B."/>
            <person name="Chen F."/>
            <person name="Shi Y."/>
            <person name="Su Y.Y."/>
            <person name="Zhang Y.Q."/>
            <person name="Chen L.J."/>
            <person name="Yin Y."/>
            <person name="Lin M."/>
            <person name="Huang H."/>
            <person name="Deng H."/>
            <person name="Wang Z.W."/>
            <person name="Zhu S.L."/>
            <person name="Zhao X."/>
            <person name="Deng C."/>
            <person name="Niu S.C."/>
            <person name="Huang J."/>
            <person name="Wang M."/>
            <person name="Liu G.H."/>
            <person name="Yang H.J."/>
            <person name="Xiao X.J."/>
            <person name="Hsiao Y.Y."/>
            <person name="Wu W.L."/>
            <person name="Chen Y.Y."/>
            <person name="Mitsuda N."/>
            <person name="Ohme-Takagi M."/>
            <person name="Luo Y.B."/>
            <person name="Van de Peer Y."/>
            <person name="Liu Z.J."/>
        </authorList>
    </citation>
    <scope>NUCLEOTIDE SEQUENCE [LARGE SCALE GENOMIC DNA]</scope>
    <source>
        <tissue evidence="2">The whole plant</tissue>
    </source>
</reference>
<feature type="compositionally biased region" description="Basic and acidic residues" evidence="1">
    <location>
        <begin position="1"/>
        <end position="16"/>
    </location>
</feature>
<accession>A0A2I0VA15</accession>
<evidence type="ECO:0000313" key="2">
    <source>
        <dbReference type="EMBL" id="PKU60249.1"/>
    </source>
</evidence>
<reference evidence="2 3" key="2">
    <citation type="journal article" date="2017" name="Nature">
        <title>The Apostasia genome and the evolution of orchids.</title>
        <authorList>
            <person name="Zhang G.Q."/>
            <person name="Liu K.W."/>
            <person name="Li Z."/>
            <person name="Lohaus R."/>
            <person name="Hsiao Y.Y."/>
            <person name="Niu S.C."/>
            <person name="Wang J.Y."/>
            <person name="Lin Y.C."/>
            <person name="Xu Q."/>
            <person name="Chen L.J."/>
            <person name="Yoshida K."/>
            <person name="Fujiwara S."/>
            <person name="Wang Z.W."/>
            <person name="Zhang Y.Q."/>
            <person name="Mitsuda N."/>
            <person name="Wang M."/>
            <person name="Liu G.H."/>
            <person name="Pecoraro L."/>
            <person name="Huang H.X."/>
            <person name="Xiao X.J."/>
            <person name="Lin M."/>
            <person name="Wu X.Y."/>
            <person name="Wu W.L."/>
            <person name="Chen Y.Y."/>
            <person name="Chang S.B."/>
            <person name="Sakamoto S."/>
            <person name="Ohme-Takagi M."/>
            <person name="Yagi M."/>
            <person name="Zeng S.J."/>
            <person name="Shen C.Y."/>
            <person name="Yeh C.M."/>
            <person name="Luo Y.B."/>
            <person name="Tsai W.C."/>
            <person name="Van de Peer Y."/>
            <person name="Liu Z.J."/>
        </authorList>
    </citation>
    <scope>NUCLEOTIDE SEQUENCE [LARGE SCALE GENOMIC DNA]</scope>
    <source>
        <tissue evidence="2">The whole plant</tissue>
    </source>
</reference>
<protein>
    <submittedName>
        <fullName evidence="2">Uncharacterized protein</fullName>
    </submittedName>
</protein>